<comment type="subcellular location">
    <subcellularLocation>
        <location evidence="1">Membrane</location>
    </subcellularLocation>
</comment>
<feature type="transmembrane region" description="Helical" evidence="9">
    <location>
        <begin position="119"/>
        <end position="136"/>
    </location>
</feature>
<proteinExistence type="inferred from homology"/>
<evidence type="ECO:0000256" key="2">
    <source>
        <dbReference type="ARBA" id="ARBA00022692"/>
    </source>
</evidence>
<dbReference type="InterPro" id="IPR048432">
    <property type="entry name" value="MASE7"/>
</dbReference>
<evidence type="ECO:0000256" key="3">
    <source>
        <dbReference type="ARBA" id="ARBA00022741"/>
    </source>
</evidence>
<dbReference type="InterPro" id="IPR050401">
    <property type="entry name" value="Cyclic_nucleotide_synthase"/>
</dbReference>
<organism evidence="11 12">
    <name type="scientific">[Mycobacterium] wendilense</name>
    <dbReference type="NCBI Taxonomy" id="3064284"/>
    <lineage>
        <taxon>Bacteria</taxon>
        <taxon>Bacillati</taxon>
        <taxon>Actinomycetota</taxon>
        <taxon>Actinomycetes</taxon>
        <taxon>Mycobacteriales</taxon>
        <taxon>Mycobacteriaceae</taxon>
        <taxon>Mycolicibacter</taxon>
    </lineage>
</organism>
<evidence type="ECO:0000259" key="10">
    <source>
        <dbReference type="PROSITE" id="PS50125"/>
    </source>
</evidence>
<dbReference type="Gene3D" id="3.30.70.1230">
    <property type="entry name" value="Nucleotide cyclase"/>
    <property type="match status" value="1"/>
</dbReference>
<feature type="region of interest" description="Disordered" evidence="8">
    <location>
        <begin position="392"/>
        <end position="418"/>
    </location>
</feature>
<keyword evidence="6 7" id="KW-0456">Lyase</keyword>
<dbReference type="Proteomes" id="UP001190466">
    <property type="component" value="Chromosome"/>
</dbReference>
<dbReference type="InterPro" id="IPR018297">
    <property type="entry name" value="A/G_cyclase_CS"/>
</dbReference>
<feature type="transmembrane region" description="Helical" evidence="9">
    <location>
        <begin position="45"/>
        <end position="64"/>
    </location>
</feature>
<dbReference type="Pfam" id="PF20967">
    <property type="entry name" value="MASE7"/>
    <property type="match status" value="1"/>
</dbReference>
<keyword evidence="3" id="KW-0547">Nucleotide-binding</keyword>
<keyword evidence="12" id="KW-1185">Reference proteome</keyword>
<evidence type="ECO:0000256" key="1">
    <source>
        <dbReference type="ARBA" id="ARBA00004370"/>
    </source>
</evidence>
<dbReference type="Pfam" id="PF00211">
    <property type="entry name" value="Guanylate_cyc"/>
    <property type="match status" value="1"/>
</dbReference>
<feature type="domain" description="Guanylate cyclase" evidence="10">
    <location>
        <begin position="222"/>
        <end position="349"/>
    </location>
</feature>
<protein>
    <submittedName>
        <fullName evidence="11">Adenylate/guanylate cyclase domain-containing protein</fullName>
        <ecNumber evidence="11">2.7.7.-</ecNumber>
    </submittedName>
</protein>
<dbReference type="InterPro" id="IPR001054">
    <property type="entry name" value="A/G_cyclase"/>
</dbReference>
<accession>A0ABM9ME75</accession>
<sequence>MSVRNEHYVDRVSRQIRVLEVAALIAALVSAAFGIWGLVGGFGSQQVAIVNLVSAALFLVIPLLGKYSDLLAALCFIAVAYASVFVQCWAIGTGSGLQFYLLVAASILVLVLGIERIALAGALAALGVALAVVLELNVPNSTGVQPDWAMTVGFVASLGSASLMAVATVWFALREIRRAELAMELEYQRSETLLGNILPTSIAERLKDPDHEMIADAYDDASILFADIAGFTRRASETKPCDLVKFLDRLYTEFDRLVDRHGLEKIKTTGDSYMVVSGVPEPRADHLQALAALALDMATVVRELRDPAGRPVPIRIGLAAGPVVAGVVGERRFFYDVWGDAVNVAARMESTDQEGRIQVPDAVYQRLRDDFVLEERGDVDIKGKGLMHTWYLRGRRGGPDGDRPARSGTGRVESSPAR</sequence>
<dbReference type="SUPFAM" id="SSF55073">
    <property type="entry name" value="Nucleotide cyclase"/>
    <property type="match status" value="1"/>
</dbReference>
<feature type="transmembrane region" description="Helical" evidence="9">
    <location>
        <begin position="98"/>
        <end position="114"/>
    </location>
</feature>
<dbReference type="InterPro" id="IPR029787">
    <property type="entry name" value="Nucleotide_cyclase"/>
</dbReference>
<evidence type="ECO:0000256" key="7">
    <source>
        <dbReference type="RuleBase" id="RU000405"/>
    </source>
</evidence>
<keyword evidence="4 9" id="KW-1133">Transmembrane helix</keyword>
<dbReference type="EC" id="2.7.7.-" evidence="11"/>
<feature type="transmembrane region" description="Helical" evidence="9">
    <location>
        <begin position="148"/>
        <end position="173"/>
    </location>
</feature>
<dbReference type="SMART" id="SM00044">
    <property type="entry name" value="CYCc"/>
    <property type="match status" value="1"/>
</dbReference>
<keyword evidence="11" id="KW-0548">Nucleotidyltransferase</keyword>
<evidence type="ECO:0000313" key="11">
    <source>
        <dbReference type="EMBL" id="CAJ1583069.1"/>
    </source>
</evidence>
<feature type="transmembrane region" description="Helical" evidence="9">
    <location>
        <begin position="71"/>
        <end position="92"/>
    </location>
</feature>
<evidence type="ECO:0000256" key="8">
    <source>
        <dbReference type="SAM" id="MobiDB-lite"/>
    </source>
</evidence>
<keyword evidence="2 9" id="KW-0812">Transmembrane</keyword>
<feature type="transmembrane region" description="Helical" evidence="9">
    <location>
        <begin position="21"/>
        <end position="39"/>
    </location>
</feature>
<gene>
    <name evidence="11" type="ORF">MU0050_002420</name>
</gene>
<dbReference type="PROSITE" id="PS00452">
    <property type="entry name" value="GUANYLATE_CYCLASE_1"/>
    <property type="match status" value="1"/>
</dbReference>
<dbReference type="EMBL" id="OY726395">
    <property type="protein sequence ID" value="CAJ1583069.1"/>
    <property type="molecule type" value="Genomic_DNA"/>
</dbReference>
<dbReference type="CDD" id="cd07302">
    <property type="entry name" value="CHD"/>
    <property type="match status" value="1"/>
</dbReference>
<evidence type="ECO:0000256" key="9">
    <source>
        <dbReference type="SAM" id="Phobius"/>
    </source>
</evidence>
<keyword evidence="5 9" id="KW-0472">Membrane</keyword>
<dbReference type="PROSITE" id="PS50125">
    <property type="entry name" value="GUANYLATE_CYCLASE_2"/>
    <property type="match status" value="1"/>
</dbReference>
<name>A0ABM9ME75_9MYCO</name>
<keyword evidence="11" id="KW-0808">Transferase</keyword>
<comment type="similarity">
    <text evidence="7">Belongs to the adenylyl cyclase class-4/guanylyl cyclase family.</text>
</comment>
<reference evidence="11 12" key="1">
    <citation type="submission" date="2023-08" db="EMBL/GenBank/DDBJ databases">
        <authorList>
            <person name="Folkvardsen B D."/>
            <person name="Norman A."/>
        </authorList>
    </citation>
    <scope>NUCLEOTIDE SEQUENCE [LARGE SCALE GENOMIC DNA]</scope>
    <source>
        <strain evidence="11 12">Mu0050</strain>
    </source>
</reference>
<evidence type="ECO:0000256" key="4">
    <source>
        <dbReference type="ARBA" id="ARBA00022989"/>
    </source>
</evidence>
<dbReference type="GO" id="GO:0016779">
    <property type="term" value="F:nucleotidyltransferase activity"/>
    <property type="evidence" value="ECO:0007669"/>
    <property type="project" value="UniProtKB-KW"/>
</dbReference>
<dbReference type="PANTHER" id="PTHR11920">
    <property type="entry name" value="GUANYLYL CYCLASE"/>
    <property type="match status" value="1"/>
</dbReference>
<evidence type="ECO:0000256" key="6">
    <source>
        <dbReference type="ARBA" id="ARBA00023239"/>
    </source>
</evidence>
<evidence type="ECO:0000256" key="5">
    <source>
        <dbReference type="ARBA" id="ARBA00023136"/>
    </source>
</evidence>
<dbReference type="PANTHER" id="PTHR11920:SF335">
    <property type="entry name" value="GUANYLATE CYCLASE"/>
    <property type="match status" value="1"/>
</dbReference>
<evidence type="ECO:0000313" key="12">
    <source>
        <dbReference type="Proteomes" id="UP001190466"/>
    </source>
</evidence>